<keyword evidence="10" id="KW-1071">Ligand-gated ion channel</keyword>
<dbReference type="InterPro" id="IPR019594">
    <property type="entry name" value="Glu/Gly-bd"/>
</dbReference>
<dbReference type="SMART" id="SM00918">
    <property type="entry name" value="Lig_chan-Glu_bd"/>
    <property type="match status" value="3"/>
</dbReference>
<evidence type="ECO:0000313" key="14">
    <source>
        <dbReference type="EMBL" id="KNC30647.1"/>
    </source>
</evidence>
<dbReference type="Pfam" id="PF10613">
    <property type="entry name" value="Lig_chan-Glu_bd"/>
    <property type="match status" value="1"/>
</dbReference>
<evidence type="ECO:0000256" key="4">
    <source>
        <dbReference type="ARBA" id="ARBA00022692"/>
    </source>
</evidence>
<dbReference type="GO" id="GO:0015276">
    <property type="term" value="F:ligand-gated monoatomic ion channel activity"/>
    <property type="evidence" value="ECO:0007669"/>
    <property type="project" value="InterPro"/>
</dbReference>
<keyword evidence="2" id="KW-0813">Transport</keyword>
<organism evidence="14 15">
    <name type="scientific">Lucilia cuprina</name>
    <name type="common">Green bottle fly</name>
    <name type="synonym">Australian sheep blowfly</name>
    <dbReference type="NCBI Taxonomy" id="7375"/>
    <lineage>
        <taxon>Eukaryota</taxon>
        <taxon>Metazoa</taxon>
        <taxon>Ecdysozoa</taxon>
        <taxon>Arthropoda</taxon>
        <taxon>Hexapoda</taxon>
        <taxon>Insecta</taxon>
        <taxon>Pterygota</taxon>
        <taxon>Neoptera</taxon>
        <taxon>Endopterygota</taxon>
        <taxon>Diptera</taxon>
        <taxon>Brachycera</taxon>
        <taxon>Muscomorpha</taxon>
        <taxon>Oestroidea</taxon>
        <taxon>Calliphoridae</taxon>
        <taxon>Luciliinae</taxon>
        <taxon>Lucilia</taxon>
    </lineage>
</organism>
<evidence type="ECO:0000256" key="9">
    <source>
        <dbReference type="ARBA" id="ARBA00023180"/>
    </source>
</evidence>
<feature type="domain" description="Ionotropic glutamate receptor L-glutamate and glycine-binding" evidence="13">
    <location>
        <begin position="783"/>
        <end position="838"/>
    </location>
</feature>
<reference evidence="14 15" key="1">
    <citation type="journal article" date="2015" name="Nat. Commun.">
        <title>Lucilia cuprina genome unlocks parasitic fly biology to underpin future interventions.</title>
        <authorList>
            <person name="Anstead C.A."/>
            <person name="Korhonen P.K."/>
            <person name="Young N.D."/>
            <person name="Hall R.S."/>
            <person name="Jex A.R."/>
            <person name="Murali S.C."/>
            <person name="Hughes D.S."/>
            <person name="Lee S.F."/>
            <person name="Perry T."/>
            <person name="Stroehlein A.J."/>
            <person name="Ansell B.R."/>
            <person name="Breugelmans B."/>
            <person name="Hofmann A."/>
            <person name="Qu J."/>
            <person name="Dugan S."/>
            <person name="Lee S.L."/>
            <person name="Chao H."/>
            <person name="Dinh H."/>
            <person name="Han Y."/>
            <person name="Doddapaneni H.V."/>
            <person name="Worley K.C."/>
            <person name="Muzny D.M."/>
            <person name="Ioannidis P."/>
            <person name="Waterhouse R.M."/>
            <person name="Zdobnov E.M."/>
            <person name="James P.J."/>
            <person name="Bagnall N.H."/>
            <person name="Kotze A.C."/>
            <person name="Gibbs R.A."/>
            <person name="Richards S."/>
            <person name="Batterham P."/>
            <person name="Gasser R.B."/>
        </authorList>
    </citation>
    <scope>NUCLEOTIDE SEQUENCE [LARGE SCALE GENOMIC DNA]</scope>
    <source>
        <strain evidence="14 15">LS</strain>
        <tissue evidence="14">Full body</tissue>
    </source>
</reference>
<evidence type="ECO:0000256" key="12">
    <source>
        <dbReference type="SAM" id="Phobius"/>
    </source>
</evidence>
<sequence length="1728" mass="201282">MISVLETDTPYTPHILTIGTLLFHTTLKEISFDLISEWLQKPISNLPHNFQMKVIDDIDNQYIHWFLHHSKLPLTISTYLAGAPESYTNYNLDNYVILSDVNQLQMTAKQFAQTAGAYFFVINGGDMIMLMKEIRETLHYMWSEFLIYNIYLLTEEVLRVKNMEKSLNTSMEQILFSNMRGYPLRVQMFKSTYSHPIIDGQTNAIKGFKGVDGRVASLLQQYLNFTLILQEPDPSYFGSRLPNGSFSGAIGSAINKQLDVCLTGFFVKDYLTTGIAFSVVVYDDKLCIYTQKAKQISNSVSPLFSLNYKVWICFVLMAFVCSVIWFILRTLNIWLKITPDKSSRRCRIRVSCHYMDLLINTWMAWIRHTLLRNPPFANERMLVASICLCSVILGAILECSFSTVYIHPLYFNDITTLKALDESDFKILFKHRLIADDLFFSETSLLFPGVSRYKTLMMDNYNMIVSKHLWVIPECPKQYSLSYIWPKEAPWSNAINNLLLRFLCSGLIHKFEDEMKNEVDIKIMKEHLFENIVHFKVVTLSDLQLAFYVLFFGNFVALMCSKITKGLLVLLIYSIHCCKSLKTYTNLSSITTSKQISMVTIESWLRKPLVNVKHLHLKLRSNHFHQDVENSYTQWFLQQTLVPITICKYELIENKTNAITTDYSRHNYVIATSMTDLRLTARQFGKRAGIFFFIVNGVIDFKELHNIFYLGWKRLYIFKSFVLTDKGVLMYDPFALDKYGNYGKVIQYTGKETIERTIFYNMRGYPLRVQLFKSVYSKPIVNPITNKVESLYGVDGKVANLLQKHMNFTMNLQSPDRNYFGQRSPNGTYNGVIGSIVNNELDLCVTGFFVKDYMVPEMDFSVAVYDDKLCIYTPKAKKIPESIVPIFAVRYDLWIGFIFMAFVCSFFWALLRVFNLHLNTIQIRGSRLRKSFLWQYVRILIDTWVVWVRVNITQYPPFNSERVFIASLCLISVIFGAIFESSLATVYIHPIYYNDIHTLQELDDSGLNVEYKYSSMGDDLFFSETSPLFASLNKKLRFINDLYSDIVEDVALNGGKAGVTRYTTLMMQSLHFIVSKQLWIVPECPKYYAISYVWPKDAPWDETINRLLLRIQNAGLINKFIAEMQTDVDIQIMKDRLYETHQGYKVLTIEDLQLAFYVCIWVHNNIDFYVFNLVFNMDIPLSITHGWNYYKKHVQTPLCPHLITQIKSADELKPVLDNCATQRGIMFILLNQNIDFHEISKFGEYYWRTKKIYRVFYITTEHAKFYHPFITCNNTHGAMVDTRDHNIKNILHNLHGYPMRVYIFDSVFSEVKAKCDTFNVTGTEGVDAKVAYLLEKLFNFNMQLQWPDDDFFGARLENGSFNGALGRMIRNETDITMTGFFVKDYLTRDVHFSVSVYMDKLCCYVMKSKRIPQSILPLYAVDESIWLVYLTVGLFSSLVWMFLRRLNLCIGRSSIKRGNFKTAFSSSSLRLQYLNIFKDTWILWVRMIIVRFPPYNAERIFAISLCLVSVIIGALLESSLATVYIRPRYYKDINSLEDLEKANLKIFIKHAAMRDDLFRGQNSRLYNSLDERVMLVGEPEERLISIMSKRGGFVAVTREFSLLIADIYYFITKKIHIIPECPKTYHIAYLFSKDSPYEETFNVALLRFLAAGLIQQWIDESRHEALCQIHNFDDYIAESTYQWKAFEINDLQLAFYALILGNICAAILFLVECIVHKKLFRKIKLFSH</sequence>
<dbReference type="PANTHER" id="PTHR42643">
    <property type="entry name" value="IONOTROPIC RECEPTOR 20A-RELATED"/>
    <property type="match status" value="1"/>
</dbReference>
<keyword evidence="5 12" id="KW-1133">Transmembrane helix</keyword>
<dbReference type="STRING" id="7375.A0A0L0CEK7"/>
<dbReference type="Proteomes" id="UP000037069">
    <property type="component" value="Unassembled WGS sequence"/>
</dbReference>
<evidence type="ECO:0000256" key="10">
    <source>
        <dbReference type="ARBA" id="ARBA00023286"/>
    </source>
</evidence>
<comment type="subcellular location">
    <subcellularLocation>
        <location evidence="1">Cell membrane</location>
        <topology evidence="1">Multi-pass membrane protein</topology>
    </subcellularLocation>
</comment>
<keyword evidence="15" id="KW-1185">Reference proteome</keyword>
<dbReference type="PANTHER" id="PTHR42643:SF38">
    <property type="entry name" value="IONOTROPIC RECEPTOR 100A"/>
    <property type="match status" value="1"/>
</dbReference>
<feature type="domain" description="Ionotropic glutamate receptor L-glutamate and glycine-binding" evidence="13">
    <location>
        <begin position="196"/>
        <end position="255"/>
    </location>
</feature>
<evidence type="ECO:0000256" key="3">
    <source>
        <dbReference type="ARBA" id="ARBA00022475"/>
    </source>
</evidence>
<feature type="transmembrane region" description="Helical" evidence="12">
    <location>
        <begin position="893"/>
        <end position="911"/>
    </location>
</feature>
<dbReference type="Gene3D" id="3.40.190.10">
    <property type="entry name" value="Periplasmic binding protein-like II"/>
    <property type="match status" value="3"/>
</dbReference>
<evidence type="ECO:0000256" key="2">
    <source>
        <dbReference type="ARBA" id="ARBA00022448"/>
    </source>
</evidence>
<protein>
    <recommendedName>
        <fullName evidence="13">Ionotropic glutamate receptor L-glutamate and glycine-binding domain-containing protein</fullName>
    </recommendedName>
</protein>
<feature type="transmembrane region" description="Helical" evidence="12">
    <location>
        <begin position="1500"/>
        <end position="1525"/>
    </location>
</feature>
<evidence type="ECO:0000313" key="15">
    <source>
        <dbReference type="Proteomes" id="UP000037069"/>
    </source>
</evidence>
<evidence type="ECO:0000256" key="11">
    <source>
        <dbReference type="ARBA" id="ARBA00023303"/>
    </source>
</evidence>
<keyword evidence="6" id="KW-0406">Ion transport</keyword>
<feature type="transmembrane region" description="Helical" evidence="12">
    <location>
        <begin position="1693"/>
        <end position="1715"/>
    </location>
</feature>
<keyword evidence="11" id="KW-0407">Ion channel</keyword>
<keyword evidence="4 12" id="KW-0812">Transmembrane</keyword>
<dbReference type="FunFam" id="3.40.190.10:FF:000289">
    <property type="entry name" value="Ionotropic receptor 10a"/>
    <property type="match status" value="1"/>
</dbReference>
<evidence type="ECO:0000256" key="6">
    <source>
        <dbReference type="ARBA" id="ARBA00023065"/>
    </source>
</evidence>
<evidence type="ECO:0000256" key="1">
    <source>
        <dbReference type="ARBA" id="ARBA00004651"/>
    </source>
</evidence>
<feature type="transmembrane region" description="Helical" evidence="12">
    <location>
        <begin position="1416"/>
        <end position="1443"/>
    </location>
</feature>
<dbReference type="EMBL" id="JRES01000501">
    <property type="protein sequence ID" value="KNC30647.1"/>
    <property type="molecule type" value="Genomic_DNA"/>
</dbReference>
<keyword evidence="3" id="KW-1003">Cell membrane</keyword>
<evidence type="ECO:0000256" key="5">
    <source>
        <dbReference type="ARBA" id="ARBA00022989"/>
    </source>
</evidence>
<keyword evidence="9" id="KW-0325">Glycoprotein</keyword>
<dbReference type="SUPFAM" id="SSF53850">
    <property type="entry name" value="Periplasmic binding protein-like II"/>
    <property type="match status" value="3"/>
</dbReference>
<comment type="caution">
    <text evidence="14">The sequence shown here is derived from an EMBL/GenBank/DDBJ whole genome shotgun (WGS) entry which is preliminary data.</text>
</comment>
<gene>
    <name evidence="14" type="ORF">FF38_11698</name>
</gene>
<dbReference type="GO" id="GO:0005886">
    <property type="term" value="C:plasma membrane"/>
    <property type="evidence" value="ECO:0007669"/>
    <property type="project" value="UniProtKB-SubCell"/>
</dbReference>
<dbReference type="InterPro" id="IPR052192">
    <property type="entry name" value="Insect_Ionotropic_Sensory_Rcpt"/>
</dbReference>
<feature type="domain" description="Ionotropic glutamate receptor L-glutamate and glycine-binding" evidence="13">
    <location>
        <begin position="1307"/>
        <end position="1370"/>
    </location>
</feature>
<evidence type="ECO:0000259" key="13">
    <source>
        <dbReference type="SMART" id="SM00918"/>
    </source>
</evidence>
<name>A0A0L0CEK7_LUCCU</name>
<feature type="transmembrane region" description="Helical" evidence="12">
    <location>
        <begin position="381"/>
        <end position="406"/>
    </location>
</feature>
<feature type="transmembrane region" description="Helical" evidence="12">
    <location>
        <begin position="308"/>
        <end position="328"/>
    </location>
</feature>
<evidence type="ECO:0000256" key="7">
    <source>
        <dbReference type="ARBA" id="ARBA00023136"/>
    </source>
</evidence>
<keyword evidence="7 12" id="KW-0472">Membrane</keyword>
<keyword evidence="8" id="KW-0675">Receptor</keyword>
<accession>A0A0L0CEK7</accession>
<proteinExistence type="predicted"/>
<evidence type="ECO:0000256" key="8">
    <source>
        <dbReference type="ARBA" id="ARBA00023170"/>
    </source>
</evidence>
<feature type="transmembrane region" description="Helical" evidence="12">
    <location>
        <begin position="964"/>
        <end position="988"/>
    </location>
</feature>
<dbReference type="OrthoDB" id="8195814at2759"/>